<dbReference type="InterPro" id="IPR024344">
    <property type="entry name" value="MDMPI_metal-binding"/>
</dbReference>
<accession>A0ABS4VNB7</accession>
<dbReference type="NCBIfam" id="TIGR03083">
    <property type="entry name" value="maleylpyruvate isomerase family mycothiol-dependent enzyme"/>
    <property type="match status" value="1"/>
</dbReference>
<protein>
    <submittedName>
        <fullName evidence="2">Uncharacterized protein (TIGR03083 family)</fullName>
    </submittedName>
</protein>
<evidence type="ECO:0000313" key="3">
    <source>
        <dbReference type="Proteomes" id="UP001519295"/>
    </source>
</evidence>
<sequence length="218" mass="23606">MSIDPYAVPHDELRSAIAEERIALADDLTHLTGAEWRTSSLCAGWTVHEVVAHVSQSGFPHTWAWIASAIRHGGPDGGEDVRTRARAARYTPSELVEQLRESATSTYRLPLSGRWDPYVDLLVHGQDALRPLGRTHPVPIRLLAPALTFAWRSPLYGVRRRLRTVRFVATDLDWTAGDGPLELRGPAADLLLAVTGRPAGLTGLTGTGRDAAVAALAG</sequence>
<feature type="domain" description="Mycothiol-dependent maleylpyruvate isomerase metal-binding" evidence="1">
    <location>
        <begin position="18"/>
        <end position="106"/>
    </location>
</feature>
<name>A0ABS4VNB7_9PSEU</name>
<comment type="caution">
    <text evidence="2">The sequence shown here is derived from an EMBL/GenBank/DDBJ whole genome shotgun (WGS) entry which is preliminary data.</text>
</comment>
<proteinExistence type="predicted"/>
<dbReference type="Proteomes" id="UP001519295">
    <property type="component" value="Unassembled WGS sequence"/>
</dbReference>
<gene>
    <name evidence="2" type="ORF">JOF36_001118</name>
</gene>
<dbReference type="SUPFAM" id="SSF109854">
    <property type="entry name" value="DinB/YfiT-like putative metalloenzymes"/>
    <property type="match status" value="1"/>
</dbReference>
<dbReference type="EMBL" id="JAGINU010000001">
    <property type="protein sequence ID" value="MBP2365422.1"/>
    <property type="molecule type" value="Genomic_DNA"/>
</dbReference>
<evidence type="ECO:0000313" key="2">
    <source>
        <dbReference type="EMBL" id="MBP2365422.1"/>
    </source>
</evidence>
<dbReference type="InterPro" id="IPR017517">
    <property type="entry name" value="Maleyloyr_isom"/>
</dbReference>
<keyword evidence="3" id="KW-1185">Reference proteome</keyword>
<dbReference type="RefSeq" id="WP_210025337.1">
    <property type="nucleotide sequence ID" value="NZ_JAGINU010000001.1"/>
</dbReference>
<dbReference type="InterPro" id="IPR034660">
    <property type="entry name" value="DinB/YfiT-like"/>
</dbReference>
<dbReference type="Gene3D" id="1.20.120.450">
    <property type="entry name" value="dinb family like domain"/>
    <property type="match status" value="1"/>
</dbReference>
<organism evidence="2 3">
    <name type="scientific">Pseudonocardia parietis</name>
    <dbReference type="NCBI Taxonomy" id="570936"/>
    <lineage>
        <taxon>Bacteria</taxon>
        <taxon>Bacillati</taxon>
        <taxon>Actinomycetota</taxon>
        <taxon>Actinomycetes</taxon>
        <taxon>Pseudonocardiales</taxon>
        <taxon>Pseudonocardiaceae</taxon>
        <taxon>Pseudonocardia</taxon>
    </lineage>
</organism>
<evidence type="ECO:0000259" key="1">
    <source>
        <dbReference type="Pfam" id="PF11716"/>
    </source>
</evidence>
<dbReference type="Pfam" id="PF11716">
    <property type="entry name" value="MDMPI_N"/>
    <property type="match status" value="1"/>
</dbReference>
<reference evidence="2 3" key="1">
    <citation type="submission" date="2021-03" db="EMBL/GenBank/DDBJ databases">
        <title>Sequencing the genomes of 1000 actinobacteria strains.</title>
        <authorList>
            <person name="Klenk H.-P."/>
        </authorList>
    </citation>
    <scope>NUCLEOTIDE SEQUENCE [LARGE SCALE GENOMIC DNA]</scope>
    <source>
        <strain evidence="2 3">DSM 45256</strain>
    </source>
</reference>